<comment type="caution">
    <text evidence="2">The sequence shown here is derived from an EMBL/GenBank/DDBJ whole genome shotgun (WGS) entry which is preliminary data.</text>
</comment>
<organism evidence="2 3">
    <name type="scientific">Cellulomonas algicola</name>
    <dbReference type="NCBI Taxonomy" id="2071633"/>
    <lineage>
        <taxon>Bacteria</taxon>
        <taxon>Bacillati</taxon>
        <taxon>Actinomycetota</taxon>
        <taxon>Actinomycetes</taxon>
        <taxon>Micrococcales</taxon>
        <taxon>Cellulomonadaceae</taxon>
        <taxon>Cellulomonas</taxon>
    </lineage>
</organism>
<protein>
    <submittedName>
        <fullName evidence="2">DNA mismatch repair protein MutT</fullName>
    </submittedName>
</protein>
<dbReference type="PROSITE" id="PS51462">
    <property type="entry name" value="NUDIX"/>
    <property type="match status" value="1"/>
</dbReference>
<dbReference type="OrthoDB" id="954553at2"/>
<dbReference type="PANTHER" id="PTHR21340:SF7">
    <property type="entry name" value="NUDIX HYDROLASE DOMAIN-CONTAINING PROTEIN"/>
    <property type="match status" value="1"/>
</dbReference>
<reference evidence="2 3" key="1">
    <citation type="submission" date="2018-11" db="EMBL/GenBank/DDBJ databases">
        <title>Draft genome sequence of Cellulomonas takizawaensis strain TKZ-21.</title>
        <authorList>
            <person name="Yamamura H."/>
            <person name="Hayashi T."/>
            <person name="Hamada M."/>
            <person name="Serisawa Y."/>
            <person name="Matsuyama K."/>
            <person name="Nakagawa Y."/>
            <person name="Otoguro M."/>
            <person name="Yanagida F."/>
            <person name="Hayakawa M."/>
        </authorList>
    </citation>
    <scope>NUCLEOTIDE SEQUENCE [LARGE SCALE GENOMIC DNA]</scope>
    <source>
        <strain evidence="2 3">TKZ-21</strain>
    </source>
</reference>
<dbReference type="GO" id="GO:0006754">
    <property type="term" value="P:ATP biosynthetic process"/>
    <property type="evidence" value="ECO:0007669"/>
    <property type="project" value="TreeGrafter"/>
</dbReference>
<evidence type="ECO:0000259" key="1">
    <source>
        <dbReference type="PROSITE" id="PS51462"/>
    </source>
</evidence>
<name>A0A401V4V3_9CELL</name>
<keyword evidence="3" id="KW-1185">Reference proteome</keyword>
<evidence type="ECO:0000313" key="2">
    <source>
        <dbReference type="EMBL" id="GCD21932.1"/>
    </source>
</evidence>
<dbReference type="Proteomes" id="UP000288246">
    <property type="component" value="Unassembled WGS sequence"/>
</dbReference>
<dbReference type="InterPro" id="IPR000086">
    <property type="entry name" value="NUDIX_hydrolase_dom"/>
</dbReference>
<proteinExistence type="predicted"/>
<dbReference type="PANTHER" id="PTHR21340">
    <property type="entry name" value="DIADENOSINE 5,5-P1,P4-TETRAPHOSPHATE PYROPHOSPHOHYDROLASE MUTT"/>
    <property type="match status" value="1"/>
</dbReference>
<accession>A0A401V4V3</accession>
<dbReference type="SUPFAM" id="SSF55811">
    <property type="entry name" value="Nudix"/>
    <property type="match status" value="1"/>
</dbReference>
<gene>
    <name evidence="2" type="ORF">CTKZ_34940</name>
</gene>
<dbReference type="Pfam" id="PF00293">
    <property type="entry name" value="NUDIX"/>
    <property type="match status" value="1"/>
</dbReference>
<sequence length="156" mass="16913">MAARVSAGLLLYRRTGDGIEVLLAHMGGPFWERRERAWTIPKGEPEPDEDDLLAVAVREFTEELGVAPPPASVPDVPLGTVRQSGGKVVHAWAREGSVDETAVRSNTVEVEWPPRSGRTVTVPEVDRAAWFTPDDARLAVVAAQAELVERLAQALA</sequence>
<feature type="domain" description="Nudix hydrolase" evidence="1">
    <location>
        <begin position="2"/>
        <end position="153"/>
    </location>
</feature>
<dbReference type="GO" id="GO:0006167">
    <property type="term" value="P:AMP biosynthetic process"/>
    <property type="evidence" value="ECO:0007669"/>
    <property type="project" value="TreeGrafter"/>
</dbReference>
<dbReference type="GO" id="GO:0004081">
    <property type="term" value="F:bis(5'-nucleosyl)-tetraphosphatase (asymmetrical) activity"/>
    <property type="evidence" value="ECO:0007669"/>
    <property type="project" value="TreeGrafter"/>
</dbReference>
<evidence type="ECO:0000313" key="3">
    <source>
        <dbReference type="Proteomes" id="UP000288246"/>
    </source>
</evidence>
<dbReference type="CDD" id="cd04662">
    <property type="entry name" value="NUDIX_Hydrolase"/>
    <property type="match status" value="1"/>
</dbReference>
<dbReference type="AlphaFoldDB" id="A0A401V4V3"/>
<dbReference type="Gene3D" id="3.90.79.10">
    <property type="entry name" value="Nucleoside Triphosphate Pyrophosphohydrolase"/>
    <property type="match status" value="1"/>
</dbReference>
<dbReference type="InterPro" id="IPR015797">
    <property type="entry name" value="NUDIX_hydrolase-like_dom_sf"/>
</dbReference>
<dbReference type="EMBL" id="BHYL01000379">
    <property type="protein sequence ID" value="GCD21932.1"/>
    <property type="molecule type" value="Genomic_DNA"/>
</dbReference>
<dbReference type="InterPro" id="IPR051325">
    <property type="entry name" value="Nudix_hydrolase_domain"/>
</dbReference>
<dbReference type="RefSeq" id="WP_124344466.1">
    <property type="nucleotide sequence ID" value="NZ_BHYL01000379.1"/>
</dbReference>